<gene>
    <name evidence="7" type="ORF">E2L05_08805</name>
</gene>
<reference evidence="7 8" key="1">
    <citation type="submission" date="2019-03" db="EMBL/GenBank/DDBJ databases">
        <title>Rhodobacteraceae bacterium SM1902, a new member of the family Rhodobacteraceae isolated from Yantai.</title>
        <authorList>
            <person name="Sun Y."/>
        </authorList>
    </citation>
    <scope>NUCLEOTIDE SEQUENCE [LARGE SCALE GENOMIC DNA]</scope>
    <source>
        <strain evidence="7 8">SM1902</strain>
    </source>
</reference>
<dbReference type="OrthoDB" id="7835836at2"/>
<feature type="transmembrane region" description="Helical" evidence="6">
    <location>
        <begin position="238"/>
        <end position="256"/>
    </location>
</feature>
<proteinExistence type="predicted"/>
<evidence type="ECO:0000256" key="6">
    <source>
        <dbReference type="SAM" id="Phobius"/>
    </source>
</evidence>
<dbReference type="PANTHER" id="PTHR30250">
    <property type="entry name" value="PST FAMILY PREDICTED COLANIC ACID TRANSPORTER"/>
    <property type="match status" value="1"/>
</dbReference>
<dbReference type="Proteomes" id="UP000294562">
    <property type="component" value="Unassembled WGS sequence"/>
</dbReference>
<feature type="transmembrane region" description="Helical" evidence="6">
    <location>
        <begin position="70"/>
        <end position="96"/>
    </location>
</feature>
<keyword evidence="4 6" id="KW-1133">Transmembrane helix</keyword>
<accession>A0A4R6AWR6</accession>
<dbReference type="PANTHER" id="PTHR30250:SF11">
    <property type="entry name" value="O-ANTIGEN TRANSPORTER-RELATED"/>
    <property type="match status" value="1"/>
</dbReference>
<feature type="transmembrane region" description="Helical" evidence="6">
    <location>
        <begin position="133"/>
        <end position="153"/>
    </location>
</feature>
<keyword evidence="2" id="KW-1003">Cell membrane</keyword>
<evidence type="ECO:0000256" key="5">
    <source>
        <dbReference type="ARBA" id="ARBA00023136"/>
    </source>
</evidence>
<feature type="transmembrane region" description="Helical" evidence="6">
    <location>
        <begin position="373"/>
        <end position="390"/>
    </location>
</feature>
<dbReference type="InterPro" id="IPR050833">
    <property type="entry name" value="Poly_Biosynth_Transport"/>
</dbReference>
<dbReference type="EMBL" id="SMZO01000016">
    <property type="protein sequence ID" value="TDL88135.1"/>
    <property type="molecule type" value="Genomic_DNA"/>
</dbReference>
<keyword evidence="8" id="KW-1185">Reference proteome</keyword>
<comment type="caution">
    <text evidence="7">The sequence shown here is derived from an EMBL/GenBank/DDBJ whole genome shotgun (WGS) entry which is preliminary data.</text>
</comment>
<dbReference type="AlphaFoldDB" id="A0A4R6AWR6"/>
<evidence type="ECO:0000313" key="7">
    <source>
        <dbReference type="EMBL" id="TDL88135.1"/>
    </source>
</evidence>
<keyword evidence="5 6" id="KW-0472">Membrane</keyword>
<name>A0A4R6AWR6_9RHOB</name>
<evidence type="ECO:0000256" key="1">
    <source>
        <dbReference type="ARBA" id="ARBA00004651"/>
    </source>
</evidence>
<feature type="transmembrane region" description="Helical" evidence="6">
    <location>
        <begin position="30"/>
        <end position="49"/>
    </location>
</feature>
<organism evidence="7 8">
    <name type="scientific">Meridianimarinicoccus aquatilis</name>
    <dbReference type="NCBI Taxonomy" id="2552766"/>
    <lineage>
        <taxon>Bacteria</taxon>
        <taxon>Pseudomonadati</taxon>
        <taxon>Pseudomonadota</taxon>
        <taxon>Alphaproteobacteria</taxon>
        <taxon>Rhodobacterales</taxon>
        <taxon>Paracoccaceae</taxon>
        <taxon>Meridianimarinicoccus</taxon>
    </lineage>
</organism>
<protein>
    <recommendedName>
        <fullName evidence="9">Lipopolysaccharide biosynthesis protein</fullName>
    </recommendedName>
</protein>
<feature type="transmembrane region" description="Helical" evidence="6">
    <location>
        <begin position="284"/>
        <end position="304"/>
    </location>
</feature>
<feature type="transmembrane region" description="Helical" evidence="6">
    <location>
        <begin position="209"/>
        <end position="232"/>
    </location>
</feature>
<feature type="transmembrane region" description="Helical" evidence="6">
    <location>
        <begin position="102"/>
        <end position="121"/>
    </location>
</feature>
<evidence type="ECO:0000256" key="2">
    <source>
        <dbReference type="ARBA" id="ARBA00022475"/>
    </source>
</evidence>
<evidence type="ECO:0000313" key="8">
    <source>
        <dbReference type="Proteomes" id="UP000294562"/>
    </source>
</evidence>
<sequence length="406" mass="44948">MLVIILKFLEVGTRAIFVVLTSYSLEIEQAGQFGLIVTLQGLASFAFGYERHIDLIRRMVGKPDGQFDRAVFQAIHLYGVNYIVGVPLFAVLLILIAHLSPALIGLCVVIAIAEQLMNAAYHLAMVEKRYRKILFVTAVKNIVIAAAVIVGAVRTDLDLPYVLAFWAAASAIGLGVIVVFWITLRQHAPDTEKLGEALVRQYRASSTHFLLGLTAVFTIQIDRLLVGAFLPLADVGIYFRHLVLISMLYQVFNIAFHNRILPKVFAEGRKGDVAPLVRIVRREYLNVLAFWAMVAVTGVLLHLLTNGYFAQQHHLQMSYFGGLLAMSAIRTRADLNALVFNALHQERTVFRLQLLSFALSLPVMIVLAHVYGIAGFIIAGGVSASLYLALTTMHLSRITSVKIHDQ</sequence>
<evidence type="ECO:0008006" key="9">
    <source>
        <dbReference type="Google" id="ProtNLM"/>
    </source>
</evidence>
<dbReference type="GO" id="GO:0005886">
    <property type="term" value="C:plasma membrane"/>
    <property type="evidence" value="ECO:0007669"/>
    <property type="project" value="UniProtKB-SubCell"/>
</dbReference>
<keyword evidence="3 6" id="KW-0812">Transmembrane</keyword>
<dbReference type="RefSeq" id="WP_133342549.1">
    <property type="nucleotide sequence ID" value="NZ_SMZO01000016.1"/>
</dbReference>
<evidence type="ECO:0000256" key="4">
    <source>
        <dbReference type="ARBA" id="ARBA00022989"/>
    </source>
</evidence>
<comment type="subcellular location">
    <subcellularLocation>
        <location evidence="1">Cell membrane</location>
        <topology evidence="1">Multi-pass membrane protein</topology>
    </subcellularLocation>
</comment>
<feature type="transmembrane region" description="Helical" evidence="6">
    <location>
        <begin position="159"/>
        <end position="184"/>
    </location>
</feature>
<evidence type="ECO:0000256" key="3">
    <source>
        <dbReference type="ARBA" id="ARBA00022692"/>
    </source>
</evidence>